<keyword evidence="5 19" id="KW-0812">Transmembrane</keyword>
<comment type="subcellular location">
    <subcellularLocation>
        <location evidence="1">Endoplasmic reticulum membrane</location>
        <topology evidence="1">Single-pass type III membrane protein</topology>
    </subcellularLocation>
</comment>
<evidence type="ECO:0000259" key="21">
    <source>
        <dbReference type="PROSITE" id="PS51635"/>
    </source>
</evidence>
<keyword evidence="10 19" id="KW-1133">Transmembrane helix</keyword>
<evidence type="ECO:0000256" key="7">
    <source>
        <dbReference type="ARBA" id="ARBA00022801"/>
    </source>
</evidence>
<evidence type="ECO:0000256" key="11">
    <source>
        <dbReference type="ARBA" id="ARBA00023098"/>
    </source>
</evidence>
<dbReference type="EMBL" id="VXIV02000470">
    <property type="protein sequence ID" value="KAF6038096.1"/>
    <property type="molecule type" value="Genomic_DNA"/>
</dbReference>
<dbReference type="OrthoDB" id="421051at2759"/>
<feature type="active site" description="Proton acceptor" evidence="17">
    <location>
        <position position="975"/>
    </location>
</feature>
<dbReference type="InterPro" id="IPR002641">
    <property type="entry name" value="PNPLA_dom"/>
</dbReference>
<keyword evidence="4" id="KW-0597">Phosphoprotein</keyword>
<dbReference type="Pfam" id="PF00027">
    <property type="entry name" value="cNMP_binding"/>
    <property type="match status" value="3"/>
</dbReference>
<keyword evidence="11 17" id="KW-0443">Lipid metabolism</keyword>
<dbReference type="CDD" id="cd00038">
    <property type="entry name" value="CAP_ED"/>
    <property type="match status" value="3"/>
</dbReference>
<dbReference type="CDD" id="cd07225">
    <property type="entry name" value="Pat_PNPLA6_PNPLA7"/>
    <property type="match status" value="1"/>
</dbReference>
<feature type="short sequence motif" description="DGA/G" evidence="17">
    <location>
        <begin position="975"/>
        <end position="977"/>
    </location>
</feature>
<evidence type="ECO:0000256" key="13">
    <source>
        <dbReference type="ARBA" id="ARBA00047314"/>
    </source>
</evidence>
<keyword evidence="6" id="KW-0677">Repeat</keyword>
<feature type="domain" description="Cyclic nucleotide-binding" evidence="20">
    <location>
        <begin position="168"/>
        <end position="295"/>
    </location>
</feature>
<reference evidence="22" key="1">
    <citation type="submission" date="2020-06" db="EMBL/GenBank/DDBJ databases">
        <title>Draft genome of Bugula neritina, a colonial animal packing powerful symbionts and potential medicines.</title>
        <authorList>
            <person name="Rayko M."/>
        </authorList>
    </citation>
    <scope>NUCLEOTIDE SEQUENCE [LARGE SCALE GENOMIC DNA]</scope>
    <source>
        <strain evidence="22">Kwan_BN1</strain>
    </source>
</reference>
<proteinExistence type="inferred from homology"/>
<comment type="catalytic activity">
    <reaction evidence="16">
        <text>1-hexadecanoyl-sn-glycero-3-phosphocholine + H2O = sn-glycerol 3-phosphocholine + hexadecanoate + H(+)</text>
        <dbReference type="Rhea" id="RHEA:40435"/>
        <dbReference type="ChEBI" id="CHEBI:7896"/>
        <dbReference type="ChEBI" id="CHEBI:15377"/>
        <dbReference type="ChEBI" id="CHEBI:15378"/>
        <dbReference type="ChEBI" id="CHEBI:16870"/>
        <dbReference type="ChEBI" id="CHEBI:72998"/>
    </reaction>
    <physiologicalReaction direction="left-to-right" evidence="16">
        <dbReference type="Rhea" id="RHEA:40436"/>
    </physiologicalReaction>
</comment>
<dbReference type="FunFam" id="2.60.120.10:FF:000012">
    <property type="entry name" value="neuropathy target esterase isoform X2"/>
    <property type="match status" value="1"/>
</dbReference>
<evidence type="ECO:0000256" key="5">
    <source>
        <dbReference type="ARBA" id="ARBA00022692"/>
    </source>
</evidence>
<feature type="region of interest" description="Disordered" evidence="18">
    <location>
        <begin position="1156"/>
        <end position="1186"/>
    </location>
</feature>
<dbReference type="InterPro" id="IPR050301">
    <property type="entry name" value="NTE"/>
</dbReference>
<dbReference type="Proteomes" id="UP000593567">
    <property type="component" value="Unassembled WGS sequence"/>
</dbReference>
<evidence type="ECO:0000256" key="12">
    <source>
        <dbReference type="ARBA" id="ARBA00023136"/>
    </source>
</evidence>
<keyword evidence="12 19" id="KW-0472">Membrane</keyword>
<feature type="domain" description="PNPLA" evidence="21">
    <location>
        <begin position="822"/>
        <end position="988"/>
    </location>
</feature>
<gene>
    <name evidence="22" type="ORF">EB796_003598</name>
</gene>
<keyword evidence="23" id="KW-1185">Reference proteome</keyword>
<evidence type="ECO:0000256" key="1">
    <source>
        <dbReference type="ARBA" id="ARBA00004643"/>
    </source>
</evidence>
<feature type="short sequence motif" description="GXSXG" evidence="17">
    <location>
        <begin position="853"/>
        <end position="857"/>
    </location>
</feature>
<evidence type="ECO:0000256" key="19">
    <source>
        <dbReference type="SAM" id="Phobius"/>
    </source>
</evidence>
<dbReference type="FunFam" id="2.60.120.10:FF:000010">
    <property type="entry name" value="neuropathy target esterase isoform X1"/>
    <property type="match status" value="1"/>
</dbReference>
<dbReference type="InterPro" id="IPR016035">
    <property type="entry name" value="Acyl_Trfase/lysoPLipase"/>
</dbReference>
<dbReference type="PANTHER" id="PTHR14226">
    <property type="entry name" value="NEUROPATHY TARGET ESTERASE/SWISS CHEESE D.MELANOGASTER"/>
    <property type="match status" value="1"/>
</dbReference>
<evidence type="ECO:0000256" key="16">
    <source>
        <dbReference type="ARBA" id="ARBA00048656"/>
    </source>
</evidence>
<sequence>MAETEQEESIMYILLTAVKIKVSQLVDRSMFYLEQFYTSENFQINILMVTLISSLIYVIMYFLFRQKKVSVISRPDTSRPRFRKRDKVKYYARKILRKSKQVVNQARKPRNKQEFMKLAKSLLRIRQRSNRLEHKDPPRALLTPDLGSSENDLRLPTEFIYLLRNVQVFGHLDQQVFFEINRTMEVKSYRANQTVFQIGNPDDCIYVVTSGLINVYIREANGDEVLVKEVFAGDSIYSLLSILDLLTGHEAPYKTVSARAMEDSTILKIPGQSFARAFETSPESMLRVVQVIMVRLIRVTFWALHNYLGLDQELMKRESPALDNLSPDGITTLESQDTPDGGLENDEKLTELCISDLASILKIEDKSMLVNKISICHYRANSVLCNQGDADADLTFVVQGQLVITQTSIDKGEKPCIMFNAGPGEIVGVLATLSGEPSIFGIKTNQPTIVGHISKSCFYGMMRQQPDIVLAAAHLLVKRLSPFVRQIDFALDWVQVESGRAIYNRGDMSDHLYIILNGRIRTIIEGKEGTKSVSGEFGKGELIGIAEVITRTKRSMTAMAVRDTELAQVPAQLLEHIRQVYPQIITRLYHLLGNRLMGMQMRIDEQSLKDNPSIVPRSPISNISTVAIVAASDGVPLTSFTLELQHALSSICHSLRLTSDIIKAKLGSWALDRPNEYRLSSWLAAQEDTHRTVIYQCDYQFTPWTQRCIRQSDVILIVALAEEQPKPGPLEKSLEGMSIRSQKELILLHRSDATKPQNTVDWLNARDWCLSHHHIRCPNRVFSKKSPEKILSAYENVIKGKPDVNSDMSRLARFLTGTAIGLVLGGGGARGASQIGTIKAMVEAGIPIDMVGGTSIGSFVGALWSDERNITRVIHRAKQWFRSMTSLWSKILDLTYPITSMMTGYSFNRTIEGVFSDTQIEDLWIPYFNITTDITASKMRVHTSGDLWRYVRSSMSLSGYLPPLCDPKDGHLLLDGGYVNNLPADVMKTAGASIIFAVDVGAAEDRNYTNYGDHLSGFWLLWKKWNPWAEPVRVPAMEEIQSHLAYISCNKSMEHIINSGLCEYIRPPIDKYQTLQFNAFEEIFDAGYNFAKPYFAAMIQTEKIRAVLRPTDKRLMENRLMPESSSLTDLANIISEPADEPDESISVFDITKALGTFNDEETEDGEDDFESHDSEPEHEFSISDDE</sequence>
<dbReference type="PROSITE" id="PS51635">
    <property type="entry name" value="PNPLA"/>
    <property type="match status" value="1"/>
</dbReference>
<dbReference type="Gene3D" id="2.60.120.10">
    <property type="entry name" value="Jelly Rolls"/>
    <property type="match status" value="3"/>
</dbReference>
<evidence type="ECO:0000256" key="10">
    <source>
        <dbReference type="ARBA" id="ARBA00022989"/>
    </source>
</evidence>
<comment type="catalytic activity">
    <reaction evidence="14">
        <text>1-hexadecanoyl-sn-glycero-3-phosphate + H2O = sn-glycerol 3-phosphate + hexadecanoate + H(+)</text>
        <dbReference type="Rhea" id="RHEA:49092"/>
        <dbReference type="ChEBI" id="CHEBI:7896"/>
        <dbReference type="ChEBI" id="CHEBI:15377"/>
        <dbReference type="ChEBI" id="CHEBI:15378"/>
        <dbReference type="ChEBI" id="CHEBI:57518"/>
        <dbReference type="ChEBI" id="CHEBI:57597"/>
    </reaction>
    <physiologicalReaction direction="left-to-right" evidence="14">
        <dbReference type="Rhea" id="RHEA:49093"/>
    </physiologicalReaction>
</comment>
<dbReference type="SUPFAM" id="SSF52151">
    <property type="entry name" value="FabD/lysophospholipase-like"/>
    <property type="match status" value="1"/>
</dbReference>
<feature type="compositionally biased region" description="Acidic residues" evidence="18">
    <location>
        <begin position="1158"/>
        <end position="1170"/>
    </location>
</feature>
<dbReference type="FunFam" id="3.40.1090.10:FF:000001">
    <property type="entry name" value="neuropathy target esterase isoform X2"/>
    <property type="match status" value="1"/>
</dbReference>
<evidence type="ECO:0000256" key="15">
    <source>
        <dbReference type="ARBA" id="ARBA00048454"/>
    </source>
</evidence>
<dbReference type="Gene3D" id="3.40.1090.10">
    <property type="entry name" value="Cytosolic phospholipase A2 catalytic domain"/>
    <property type="match status" value="1"/>
</dbReference>
<dbReference type="FunFam" id="2.60.120.10:FF:000022">
    <property type="entry name" value="Patatin like phospholipase domain containing 7"/>
    <property type="match status" value="1"/>
</dbReference>
<feature type="compositionally biased region" description="Basic and acidic residues" evidence="18">
    <location>
        <begin position="1171"/>
        <end position="1186"/>
    </location>
</feature>
<evidence type="ECO:0000259" key="20">
    <source>
        <dbReference type="PROSITE" id="PS50042"/>
    </source>
</evidence>
<dbReference type="InterPro" id="IPR056556">
    <property type="entry name" value="NTE1_P-loop_dom"/>
</dbReference>
<evidence type="ECO:0000256" key="17">
    <source>
        <dbReference type="PROSITE-ProRule" id="PRU01161"/>
    </source>
</evidence>
<comment type="caution">
    <text evidence="22">The sequence shown here is derived from an EMBL/GenBank/DDBJ whole genome shotgun (WGS) entry which is preliminary data.</text>
</comment>
<dbReference type="PROSITE" id="PS50042">
    <property type="entry name" value="CNMP_BINDING_3"/>
    <property type="match status" value="3"/>
</dbReference>
<evidence type="ECO:0000256" key="4">
    <source>
        <dbReference type="ARBA" id="ARBA00022553"/>
    </source>
</evidence>
<dbReference type="Pfam" id="PF01734">
    <property type="entry name" value="Patatin"/>
    <property type="match status" value="1"/>
</dbReference>
<accession>A0A7J7KL15</accession>
<evidence type="ECO:0000256" key="3">
    <source>
        <dbReference type="ARBA" id="ARBA00013274"/>
    </source>
</evidence>
<dbReference type="AlphaFoldDB" id="A0A7J7KL15"/>
<dbReference type="PANTHER" id="PTHR14226:SF29">
    <property type="entry name" value="NEUROPATHY TARGET ESTERASE SWS"/>
    <property type="match status" value="1"/>
</dbReference>
<dbReference type="InterPro" id="IPR000595">
    <property type="entry name" value="cNMP-bd_dom"/>
</dbReference>
<evidence type="ECO:0000256" key="14">
    <source>
        <dbReference type="ARBA" id="ARBA00048133"/>
    </source>
</evidence>
<protein>
    <recommendedName>
        <fullName evidence="3">lysophospholipase</fullName>
        <ecNumber evidence="3">3.1.1.5</ecNumber>
    </recommendedName>
</protein>
<keyword evidence="8" id="KW-0256">Endoplasmic reticulum</keyword>
<feature type="domain" description="Cyclic nucleotide-binding" evidence="20">
    <location>
        <begin position="357"/>
        <end position="479"/>
    </location>
</feature>
<dbReference type="InterPro" id="IPR014710">
    <property type="entry name" value="RmlC-like_jellyroll"/>
</dbReference>
<dbReference type="SMART" id="SM00100">
    <property type="entry name" value="cNMP"/>
    <property type="match status" value="3"/>
</dbReference>
<feature type="transmembrane region" description="Helical" evidence="19">
    <location>
        <begin position="42"/>
        <end position="64"/>
    </location>
</feature>
<dbReference type="GO" id="GO:0016042">
    <property type="term" value="P:lipid catabolic process"/>
    <property type="evidence" value="ECO:0007669"/>
    <property type="project" value="UniProtKB-UniRule"/>
</dbReference>
<evidence type="ECO:0000256" key="8">
    <source>
        <dbReference type="ARBA" id="ARBA00022824"/>
    </source>
</evidence>
<dbReference type="Pfam" id="PF24179">
    <property type="entry name" value="NTE_Ploop"/>
    <property type="match status" value="1"/>
</dbReference>
<keyword evidence="7 17" id="KW-0378">Hydrolase</keyword>
<dbReference type="InterPro" id="IPR018490">
    <property type="entry name" value="cNMP-bd_dom_sf"/>
</dbReference>
<feature type="short sequence motif" description="GXGXXG" evidence="17">
    <location>
        <begin position="826"/>
        <end position="831"/>
    </location>
</feature>
<keyword evidence="9 17" id="KW-0442">Lipid degradation</keyword>
<evidence type="ECO:0000256" key="9">
    <source>
        <dbReference type="ARBA" id="ARBA00022963"/>
    </source>
</evidence>
<evidence type="ECO:0000313" key="23">
    <source>
        <dbReference type="Proteomes" id="UP000593567"/>
    </source>
</evidence>
<dbReference type="EC" id="3.1.1.5" evidence="3"/>
<evidence type="ECO:0000313" key="22">
    <source>
        <dbReference type="EMBL" id="KAF6038096.1"/>
    </source>
</evidence>
<evidence type="ECO:0000256" key="18">
    <source>
        <dbReference type="SAM" id="MobiDB-lite"/>
    </source>
</evidence>
<feature type="active site" description="Nucleophile" evidence="17">
    <location>
        <position position="855"/>
    </location>
</feature>
<organism evidence="22 23">
    <name type="scientific">Bugula neritina</name>
    <name type="common">Brown bryozoan</name>
    <name type="synonym">Sertularia neritina</name>
    <dbReference type="NCBI Taxonomy" id="10212"/>
    <lineage>
        <taxon>Eukaryota</taxon>
        <taxon>Metazoa</taxon>
        <taxon>Spiralia</taxon>
        <taxon>Lophotrochozoa</taxon>
        <taxon>Bryozoa</taxon>
        <taxon>Gymnolaemata</taxon>
        <taxon>Cheilostomatida</taxon>
        <taxon>Flustrina</taxon>
        <taxon>Buguloidea</taxon>
        <taxon>Bugulidae</taxon>
        <taxon>Bugula</taxon>
    </lineage>
</organism>
<dbReference type="GO" id="GO:0005789">
    <property type="term" value="C:endoplasmic reticulum membrane"/>
    <property type="evidence" value="ECO:0007669"/>
    <property type="project" value="UniProtKB-SubCell"/>
</dbReference>
<dbReference type="GO" id="GO:0004622">
    <property type="term" value="F:phosphatidylcholine lysophospholipase activity"/>
    <property type="evidence" value="ECO:0007669"/>
    <property type="project" value="UniProtKB-EC"/>
</dbReference>
<evidence type="ECO:0000256" key="2">
    <source>
        <dbReference type="ARBA" id="ARBA00006636"/>
    </source>
</evidence>
<dbReference type="SUPFAM" id="SSF51206">
    <property type="entry name" value="cAMP-binding domain-like"/>
    <property type="match status" value="3"/>
</dbReference>
<name>A0A7J7KL15_BUGNE</name>
<comment type="catalytic activity">
    <reaction evidence="13">
        <text>1-(9Z-octadecenoyl)-sn-glycero-3-phosphocholine + H2O = sn-glycerol 3-phosphocholine + (9Z)-octadecenoate + H(+)</text>
        <dbReference type="Rhea" id="RHEA:40807"/>
        <dbReference type="ChEBI" id="CHEBI:15377"/>
        <dbReference type="ChEBI" id="CHEBI:15378"/>
        <dbReference type="ChEBI" id="CHEBI:16870"/>
        <dbReference type="ChEBI" id="CHEBI:28610"/>
        <dbReference type="ChEBI" id="CHEBI:30823"/>
    </reaction>
    <physiologicalReaction direction="left-to-right" evidence="13">
        <dbReference type="Rhea" id="RHEA:40808"/>
    </physiologicalReaction>
</comment>
<feature type="domain" description="Cyclic nucleotide-binding" evidence="20">
    <location>
        <begin position="490"/>
        <end position="595"/>
    </location>
</feature>
<evidence type="ECO:0000256" key="6">
    <source>
        <dbReference type="ARBA" id="ARBA00022737"/>
    </source>
</evidence>
<comment type="similarity">
    <text evidence="2">Belongs to the NTE family.</text>
</comment>
<comment type="catalytic activity">
    <reaction evidence="15">
        <text>a 1-acyl-sn-glycero-3-phosphocholine + H2O = sn-glycerol 3-phosphocholine + a fatty acid + H(+)</text>
        <dbReference type="Rhea" id="RHEA:15177"/>
        <dbReference type="ChEBI" id="CHEBI:15377"/>
        <dbReference type="ChEBI" id="CHEBI:15378"/>
        <dbReference type="ChEBI" id="CHEBI:16870"/>
        <dbReference type="ChEBI" id="CHEBI:28868"/>
        <dbReference type="ChEBI" id="CHEBI:58168"/>
        <dbReference type="EC" id="3.1.1.5"/>
    </reaction>
    <physiologicalReaction direction="left-to-right" evidence="15">
        <dbReference type="Rhea" id="RHEA:15178"/>
    </physiologicalReaction>
</comment>